<keyword evidence="2" id="KW-1003">Cell membrane</keyword>
<sequence>MGIQLSMIAISLLIFLAVVALVEGLDMAWRANKEAGRTRIRRRLRDLSAGGGHGQQKLLRLQERQLSDDPWLNQMLVRLPRVATLDRLLQQAGSSSTVAQLLGLQLLIIVSLLLVALLVLQLSLPVALVISLAIGFALPILLLMQRRQSRHQRFVKLLPDTMDFIARGIRAGNPFTATLQAASKEMAYPVNDELSITFDEINYGLELEDALRNLQTRVGGSDIAYFVTAVLIQKRTGGNLADVLTQIAMMLRERAQTAGEVRIQAAEMQVSAYVLIGLPIIVALFLAAFRGEYLAILWEHPMGQWIVAAQLSFMLVGYLVIRRMVRFQI</sequence>
<dbReference type="PANTHER" id="PTHR35007">
    <property type="entry name" value="INTEGRAL MEMBRANE PROTEIN-RELATED"/>
    <property type="match status" value="1"/>
</dbReference>
<feature type="transmembrane region" description="Helical" evidence="6">
    <location>
        <begin position="302"/>
        <end position="321"/>
    </location>
</feature>
<evidence type="ECO:0000313" key="8">
    <source>
        <dbReference type="EMBL" id="SIT65637.1"/>
    </source>
</evidence>
<keyword evidence="4 6" id="KW-1133">Transmembrane helix</keyword>
<evidence type="ECO:0000256" key="5">
    <source>
        <dbReference type="ARBA" id="ARBA00023136"/>
    </source>
</evidence>
<keyword evidence="9" id="KW-1185">Reference proteome</keyword>
<organism evidence="8 9">
    <name type="scientific">Ectothiorhodosinus mongolicus</name>
    <dbReference type="NCBI Taxonomy" id="233100"/>
    <lineage>
        <taxon>Bacteria</taxon>
        <taxon>Pseudomonadati</taxon>
        <taxon>Pseudomonadota</taxon>
        <taxon>Gammaproteobacteria</taxon>
        <taxon>Chromatiales</taxon>
        <taxon>Ectothiorhodospiraceae</taxon>
        <taxon>Ectothiorhodosinus</taxon>
    </lineage>
</organism>
<evidence type="ECO:0000256" key="4">
    <source>
        <dbReference type="ARBA" id="ARBA00022989"/>
    </source>
</evidence>
<dbReference type="EMBL" id="FTPK01000001">
    <property type="protein sequence ID" value="SIT65637.1"/>
    <property type="molecule type" value="Genomic_DNA"/>
</dbReference>
<name>A0A1R3VM51_9GAMM</name>
<dbReference type="STRING" id="233100.SAMN05216526_0087"/>
<dbReference type="AlphaFoldDB" id="A0A1R3VM51"/>
<feature type="transmembrane region" description="Helical" evidence="6">
    <location>
        <begin position="97"/>
        <end position="120"/>
    </location>
</feature>
<evidence type="ECO:0000259" key="7">
    <source>
        <dbReference type="Pfam" id="PF00482"/>
    </source>
</evidence>
<feature type="transmembrane region" description="Helical" evidence="6">
    <location>
        <begin position="126"/>
        <end position="144"/>
    </location>
</feature>
<keyword evidence="3 6" id="KW-0812">Transmembrane</keyword>
<comment type="subcellular location">
    <subcellularLocation>
        <location evidence="1">Cell membrane</location>
        <topology evidence="1">Multi-pass membrane protein</topology>
    </subcellularLocation>
</comment>
<dbReference type="Proteomes" id="UP000223759">
    <property type="component" value="Unassembled WGS sequence"/>
</dbReference>
<evidence type="ECO:0000256" key="6">
    <source>
        <dbReference type="SAM" id="Phobius"/>
    </source>
</evidence>
<dbReference type="RefSeq" id="WP_084178559.1">
    <property type="nucleotide sequence ID" value="NZ_CP023018.1"/>
</dbReference>
<evidence type="ECO:0000256" key="2">
    <source>
        <dbReference type="ARBA" id="ARBA00022475"/>
    </source>
</evidence>
<proteinExistence type="predicted"/>
<accession>A0A1R3VM51</accession>
<dbReference type="OrthoDB" id="5611741at2"/>
<evidence type="ECO:0000256" key="1">
    <source>
        <dbReference type="ARBA" id="ARBA00004651"/>
    </source>
</evidence>
<dbReference type="GO" id="GO:0005886">
    <property type="term" value="C:plasma membrane"/>
    <property type="evidence" value="ECO:0007669"/>
    <property type="project" value="UniProtKB-SubCell"/>
</dbReference>
<evidence type="ECO:0000256" key="3">
    <source>
        <dbReference type="ARBA" id="ARBA00022692"/>
    </source>
</evidence>
<keyword evidence="5 6" id="KW-0472">Membrane</keyword>
<dbReference type="InterPro" id="IPR042094">
    <property type="entry name" value="T2SS_GspF_sf"/>
</dbReference>
<feature type="transmembrane region" description="Helical" evidence="6">
    <location>
        <begin position="270"/>
        <end position="290"/>
    </location>
</feature>
<gene>
    <name evidence="8" type="ORF">SAMN05216526_0087</name>
</gene>
<reference evidence="8 9" key="1">
    <citation type="submission" date="2017-01" db="EMBL/GenBank/DDBJ databases">
        <authorList>
            <person name="Mah S.A."/>
            <person name="Swanson W.J."/>
            <person name="Moy G.W."/>
            <person name="Vacquier V.D."/>
        </authorList>
    </citation>
    <scope>NUCLEOTIDE SEQUENCE [LARGE SCALE GENOMIC DNA]</scope>
    <source>
        <strain evidence="8 9">M9</strain>
    </source>
</reference>
<dbReference type="Pfam" id="PF00482">
    <property type="entry name" value="T2SSF"/>
    <property type="match status" value="1"/>
</dbReference>
<evidence type="ECO:0000313" key="9">
    <source>
        <dbReference type="Proteomes" id="UP000223759"/>
    </source>
</evidence>
<feature type="domain" description="Type II secretion system protein GspF" evidence="7">
    <location>
        <begin position="164"/>
        <end position="286"/>
    </location>
</feature>
<feature type="transmembrane region" description="Helical" evidence="6">
    <location>
        <begin position="6"/>
        <end position="29"/>
    </location>
</feature>
<dbReference type="Gene3D" id="1.20.81.30">
    <property type="entry name" value="Type II secretion system (T2SS), domain F"/>
    <property type="match status" value="1"/>
</dbReference>
<protein>
    <submittedName>
        <fullName evidence="8">Tight adherence protein B</fullName>
    </submittedName>
</protein>
<dbReference type="InterPro" id="IPR018076">
    <property type="entry name" value="T2SS_GspF_dom"/>
</dbReference>
<dbReference type="PANTHER" id="PTHR35007:SF1">
    <property type="entry name" value="PILUS ASSEMBLY PROTEIN"/>
    <property type="match status" value="1"/>
</dbReference>